<evidence type="ECO:0000313" key="2">
    <source>
        <dbReference type="Proteomes" id="UP000305888"/>
    </source>
</evidence>
<proteinExistence type="predicted"/>
<dbReference type="RefSeq" id="WP_138579594.1">
    <property type="nucleotide sequence ID" value="NZ_CP040818.1"/>
</dbReference>
<dbReference type="AlphaFoldDB" id="A0A5B8FHK2"/>
<reference evidence="1 2" key="1">
    <citation type="submission" date="2019-06" db="EMBL/GenBank/DDBJ databases">
        <title>Genome sequence of Rhodobacteraceae bacterium D4M1.</title>
        <authorList>
            <person name="Cao J."/>
        </authorList>
    </citation>
    <scope>NUCLEOTIDE SEQUENCE [LARGE SCALE GENOMIC DNA]</scope>
    <source>
        <strain evidence="1 2">D4M1</strain>
    </source>
</reference>
<dbReference type="OrthoDB" id="9881547at2"/>
<dbReference type="Proteomes" id="UP000305888">
    <property type="component" value="Chromosome"/>
</dbReference>
<keyword evidence="2" id="KW-1185">Reference proteome</keyword>
<dbReference type="EMBL" id="CP040818">
    <property type="protein sequence ID" value="QDL92531.1"/>
    <property type="molecule type" value="Genomic_DNA"/>
</dbReference>
<name>A0A5B8FHK2_9RHOB</name>
<dbReference type="KEGG" id="ppru:FDP22_12520"/>
<protein>
    <submittedName>
        <fullName evidence="1">Uncharacterized protein</fullName>
    </submittedName>
</protein>
<evidence type="ECO:0000313" key="1">
    <source>
        <dbReference type="EMBL" id="QDL92531.1"/>
    </source>
</evidence>
<organism evidence="1 2">
    <name type="scientific">Paroceanicella profunda</name>
    <dbReference type="NCBI Taxonomy" id="2579971"/>
    <lineage>
        <taxon>Bacteria</taxon>
        <taxon>Pseudomonadati</taxon>
        <taxon>Pseudomonadota</taxon>
        <taxon>Alphaproteobacteria</taxon>
        <taxon>Rhodobacterales</taxon>
        <taxon>Paracoccaceae</taxon>
        <taxon>Paroceanicella</taxon>
    </lineage>
</organism>
<gene>
    <name evidence="1" type="ORF">FDP22_12520</name>
</gene>
<sequence>MARQSPNTYSDAQLLRMLDLQDAGWTGKAIAQQMTREGLPMSRAGALALLNRIKRETDAAEIAPLGRAAAAQ</sequence>
<accession>A0A5B8FHK2</accession>